<dbReference type="Proteomes" id="UP000191448">
    <property type="component" value="Unassembled WGS sequence"/>
</dbReference>
<dbReference type="GO" id="GO:0030170">
    <property type="term" value="F:pyridoxal phosphate binding"/>
    <property type="evidence" value="ECO:0007669"/>
    <property type="project" value="InterPro"/>
</dbReference>
<accession>A0A1V4SVG8</accession>
<evidence type="ECO:0000313" key="9">
    <source>
        <dbReference type="Proteomes" id="UP000191448"/>
    </source>
</evidence>
<dbReference type="GO" id="GO:0008483">
    <property type="term" value="F:transaminase activity"/>
    <property type="evidence" value="ECO:0007669"/>
    <property type="project" value="UniProtKB-KW"/>
</dbReference>
<reference evidence="8 9" key="1">
    <citation type="submission" date="2016-02" db="EMBL/GenBank/DDBJ databases">
        <title>Genome sequence of Clostridium thermobutyricum DSM 4928.</title>
        <authorList>
            <person name="Poehlein A."/>
            <person name="Daniel R."/>
        </authorList>
    </citation>
    <scope>NUCLEOTIDE SEQUENCE [LARGE SCALE GENOMIC DNA]</scope>
    <source>
        <strain evidence="8 9">DSM 4928</strain>
    </source>
</reference>
<dbReference type="EC" id="2.6.1.-" evidence="6"/>
<dbReference type="Gene3D" id="3.40.640.10">
    <property type="entry name" value="Type I PLP-dependent aspartate aminotransferase-like (Major domain)"/>
    <property type="match status" value="1"/>
</dbReference>
<evidence type="ECO:0000256" key="4">
    <source>
        <dbReference type="ARBA" id="ARBA00022679"/>
    </source>
</evidence>
<keyword evidence="3 6" id="KW-0032">Aminotransferase</keyword>
<dbReference type="PROSITE" id="PS00105">
    <property type="entry name" value="AA_TRANSFER_CLASS_1"/>
    <property type="match status" value="1"/>
</dbReference>
<dbReference type="OrthoDB" id="9802328at2"/>
<sequence>MNENVKSVQISGIRKFYNEVVKVKDAISLTLGQPDFNTPNCIKEEMKKAIDEDKTTYTPNAGIIQLREEISKYLKTLNINYSKEDICITVGGSEGLYSVFQSLVNPGENVLIPTPAYPAYESIVKIIGGKVFNYKLNEDFSLNIEEIERSLDESNSKILVLSFPTNPTGAILDKEGRDKLIKLIKDREIIVITDEIYASIIYDDYYSIAQEDEILDKVIYISGFSKMFSATGLRIGYVCAKKDLMNEIMKVHQYGVSCATSIVQYGMISGLKNGVSEVEKMKQEFKNRRDFVCERLTKMGLEHTVPKGAFYVFPSIKKFNLSSYEFCMKLLNEEKVACVPGEAFGEGGEGYIRISYCYSIEELKLALDKIEDFIKRL</sequence>
<evidence type="ECO:0000256" key="1">
    <source>
        <dbReference type="ARBA" id="ARBA00001933"/>
    </source>
</evidence>
<protein>
    <recommendedName>
        <fullName evidence="6">Aminotransferase</fullName>
        <ecNumber evidence="6">2.6.1.-</ecNumber>
    </recommendedName>
</protein>
<dbReference type="InterPro" id="IPR004838">
    <property type="entry name" value="NHTrfase_class1_PyrdxlP-BS"/>
</dbReference>
<organism evidence="8 9">
    <name type="scientific">Clostridium thermobutyricum DSM 4928</name>
    <dbReference type="NCBI Taxonomy" id="1121339"/>
    <lineage>
        <taxon>Bacteria</taxon>
        <taxon>Bacillati</taxon>
        <taxon>Bacillota</taxon>
        <taxon>Clostridia</taxon>
        <taxon>Eubacteriales</taxon>
        <taxon>Clostridiaceae</taxon>
        <taxon>Clostridium</taxon>
    </lineage>
</organism>
<dbReference type="InterPro" id="IPR004839">
    <property type="entry name" value="Aminotransferase_I/II_large"/>
</dbReference>
<comment type="similarity">
    <text evidence="2 6">Belongs to the class-I pyridoxal-phosphate-dependent aminotransferase family.</text>
</comment>
<dbReference type="Pfam" id="PF00155">
    <property type="entry name" value="Aminotran_1_2"/>
    <property type="match status" value="1"/>
</dbReference>
<evidence type="ECO:0000256" key="3">
    <source>
        <dbReference type="ARBA" id="ARBA00022576"/>
    </source>
</evidence>
<keyword evidence="5" id="KW-0663">Pyridoxal phosphate</keyword>
<evidence type="ECO:0000256" key="5">
    <source>
        <dbReference type="ARBA" id="ARBA00022898"/>
    </source>
</evidence>
<proteinExistence type="inferred from homology"/>
<evidence type="ECO:0000256" key="2">
    <source>
        <dbReference type="ARBA" id="ARBA00007441"/>
    </source>
</evidence>
<dbReference type="CDD" id="cd00609">
    <property type="entry name" value="AAT_like"/>
    <property type="match status" value="1"/>
</dbReference>
<evidence type="ECO:0000259" key="7">
    <source>
        <dbReference type="Pfam" id="PF00155"/>
    </source>
</evidence>
<gene>
    <name evidence="8" type="primary">patA_2</name>
    <name evidence="8" type="ORF">CLTHE_15670</name>
</gene>
<evidence type="ECO:0000256" key="6">
    <source>
        <dbReference type="RuleBase" id="RU000481"/>
    </source>
</evidence>
<keyword evidence="4 6" id="KW-0808">Transferase</keyword>
<dbReference type="InterPro" id="IPR015422">
    <property type="entry name" value="PyrdxlP-dep_Trfase_small"/>
</dbReference>
<dbReference type="InterPro" id="IPR015424">
    <property type="entry name" value="PyrdxlP-dep_Trfase"/>
</dbReference>
<name>A0A1V4SVG8_9CLOT</name>
<dbReference type="PANTHER" id="PTHR46383:SF4">
    <property type="entry name" value="AMINOTRANSFERASE"/>
    <property type="match status" value="1"/>
</dbReference>
<dbReference type="AlphaFoldDB" id="A0A1V4SVG8"/>
<dbReference type="RefSeq" id="WP_080022750.1">
    <property type="nucleotide sequence ID" value="NZ_LTAY01000037.1"/>
</dbReference>
<dbReference type="SUPFAM" id="SSF53383">
    <property type="entry name" value="PLP-dependent transferases"/>
    <property type="match status" value="1"/>
</dbReference>
<dbReference type="Gene3D" id="3.90.1150.10">
    <property type="entry name" value="Aspartate Aminotransferase, domain 1"/>
    <property type="match status" value="1"/>
</dbReference>
<feature type="domain" description="Aminotransferase class I/classII large" evidence="7">
    <location>
        <begin position="25"/>
        <end position="370"/>
    </location>
</feature>
<dbReference type="EMBL" id="LTAY01000037">
    <property type="protein sequence ID" value="OPX47995.1"/>
    <property type="molecule type" value="Genomic_DNA"/>
</dbReference>
<evidence type="ECO:0000313" key="8">
    <source>
        <dbReference type="EMBL" id="OPX47995.1"/>
    </source>
</evidence>
<dbReference type="GO" id="GO:0006520">
    <property type="term" value="P:amino acid metabolic process"/>
    <property type="evidence" value="ECO:0007669"/>
    <property type="project" value="InterPro"/>
</dbReference>
<comment type="caution">
    <text evidence="8">The sequence shown here is derived from an EMBL/GenBank/DDBJ whole genome shotgun (WGS) entry which is preliminary data.</text>
</comment>
<dbReference type="InterPro" id="IPR015421">
    <property type="entry name" value="PyrdxlP-dep_Trfase_major"/>
</dbReference>
<comment type="cofactor">
    <cofactor evidence="1 6">
        <name>pyridoxal 5'-phosphate</name>
        <dbReference type="ChEBI" id="CHEBI:597326"/>
    </cofactor>
</comment>
<dbReference type="PANTHER" id="PTHR46383">
    <property type="entry name" value="ASPARTATE AMINOTRANSFERASE"/>
    <property type="match status" value="1"/>
</dbReference>
<dbReference type="InterPro" id="IPR050596">
    <property type="entry name" value="AspAT/PAT-like"/>
</dbReference>